<dbReference type="GO" id="GO:0003720">
    <property type="term" value="F:telomerase activity"/>
    <property type="evidence" value="ECO:0007669"/>
    <property type="project" value="TreeGrafter"/>
</dbReference>
<reference evidence="2" key="1">
    <citation type="submission" date="2021-01" db="EMBL/GenBank/DDBJ databases">
        <title>A chromosome-scale assembly of European eel, Anguilla anguilla.</title>
        <authorList>
            <person name="Henkel C."/>
            <person name="Jong-Raadsen S.A."/>
            <person name="Dufour S."/>
            <person name="Weltzien F.-A."/>
            <person name="Palstra A.P."/>
            <person name="Pelster B."/>
            <person name="Spaink H.P."/>
            <person name="Van Den Thillart G.E."/>
            <person name="Jansen H."/>
            <person name="Zahm M."/>
            <person name="Klopp C."/>
            <person name="Cedric C."/>
            <person name="Louis A."/>
            <person name="Berthelot C."/>
            <person name="Parey E."/>
            <person name="Roest Crollius H."/>
            <person name="Montfort J."/>
            <person name="Robinson-Rechavi M."/>
            <person name="Bucao C."/>
            <person name="Bouchez O."/>
            <person name="Gislard M."/>
            <person name="Lluch J."/>
            <person name="Milhes M."/>
            <person name="Lampietro C."/>
            <person name="Lopez Roques C."/>
            <person name="Donnadieu C."/>
            <person name="Braasch I."/>
            <person name="Desvignes T."/>
            <person name="Postlethwait J."/>
            <person name="Bobe J."/>
            <person name="Guiguen Y."/>
            <person name="Dirks R."/>
        </authorList>
    </citation>
    <scope>NUCLEOTIDE SEQUENCE</scope>
    <source>
        <strain evidence="2">Tag_6206</strain>
        <tissue evidence="2">Liver</tissue>
    </source>
</reference>
<dbReference type="GO" id="GO:0032210">
    <property type="term" value="P:regulation of telomere maintenance via telomerase"/>
    <property type="evidence" value="ECO:0007669"/>
    <property type="project" value="TreeGrafter"/>
</dbReference>
<proteinExistence type="predicted"/>
<dbReference type="GO" id="GO:0070198">
    <property type="term" value="P:protein localization to chromosome, telomeric region"/>
    <property type="evidence" value="ECO:0007669"/>
    <property type="project" value="TreeGrafter"/>
</dbReference>
<evidence type="ECO:0000256" key="1">
    <source>
        <dbReference type="SAM" id="MobiDB-lite"/>
    </source>
</evidence>
<evidence type="ECO:0000313" key="3">
    <source>
        <dbReference type="Proteomes" id="UP001044222"/>
    </source>
</evidence>
<dbReference type="GO" id="GO:0098505">
    <property type="term" value="F:G-rich strand telomeric DNA binding"/>
    <property type="evidence" value="ECO:0007669"/>
    <property type="project" value="TreeGrafter"/>
</dbReference>
<dbReference type="AlphaFoldDB" id="A0A9D3LIJ5"/>
<feature type="compositionally biased region" description="Basic and acidic residues" evidence="1">
    <location>
        <begin position="374"/>
        <end position="398"/>
    </location>
</feature>
<dbReference type="GO" id="GO:1905839">
    <property type="term" value="P:negative regulation of telomeric D-loop disassembly"/>
    <property type="evidence" value="ECO:0007669"/>
    <property type="project" value="TreeGrafter"/>
</dbReference>
<gene>
    <name evidence="2" type="ORF">ANANG_G00313320</name>
</gene>
<evidence type="ECO:0008006" key="4">
    <source>
        <dbReference type="Google" id="ProtNLM"/>
    </source>
</evidence>
<dbReference type="GO" id="GO:0032208">
    <property type="term" value="P:negative regulation of telomere maintenance via recombination"/>
    <property type="evidence" value="ECO:0007669"/>
    <property type="project" value="TreeGrafter"/>
</dbReference>
<dbReference type="SUPFAM" id="SSF63600">
    <property type="entry name" value="Telomeric repeat binding factor (TRF) dimerisation domain"/>
    <property type="match status" value="1"/>
</dbReference>
<evidence type="ECO:0000313" key="2">
    <source>
        <dbReference type="EMBL" id="KAG5830691.1"/>
    </source>
</evidence>
<dbReference type="GO" id="GO:0003691">
    <property type="term" value="F:double-stranded telomeric DNA binding"/>
    <property type="evidence" value="ECO:0007669"/>
    <property type="project" value="TreeGrafter"/>
</dbReference>
<name>A0A9D3LIJ5_ANGAN</name>
<dbReference type="PANTHER" id="PTHR46833">
    <property type="entry name" value="TELOMERIC REPEAT-BINDING FACTOR 2 TERF2"/>
    <property type="match status" value="1"/>
</dbReference>
<dbReference type="GO" id="GO:0061820">
    <property type="term" value="P:telomeric D-loop disassembly"/>
    <property type="evidence" value="ECO:0007669"/>
    <property type="project" value="TreeGrafter"/>
</dbReference>
<dbReference type="InterPro" id="IPR030657">
    <property type="entry name" value="TERF2"/>
</dbReference>
<dbReference type="GO" id="GO:0031848">
    <property type="term" value="P:protection from non-homologous end joining at telomere"/>
    <property type="evidence" value="ECO:0007669"/>
    <property type="project" value="InterPro"/>
</dbReference>
<comment type="caution">
    <text evidence="2">The sequence shown here is derived from an EMBL/GenBank/DDBJ whole genome shotgun (WGS) entry which is preliminary data.</text>
</comment>
<dbReference type="GO" id="GO:0031627">
    <property type="term" value="P:telomeric loop formation"/>
    <property type="evidence" value="ECO:0007669"/>
    <property type="project" value="TreeGrafter"/>
</dbReference>
<feature type="region of interest" description="Disordered" evidence="1">
    <location>
        <begin position="308"/>
        <end position="418"/>
    </location>
</feature>
<dbReference type="InterPro" id="IPR036507">
    <property type="entry name" value="Telomere_rpt-bd_fac_dimer_sf"/>
</dbReference>
<accession>A0A9D3LIJ5</accession>
<organism evidence="2 3">
    <name type="scientific">Anguilla anguilla</name>
    <name type="common">European freshwater eel</name>
    <name type="synonym">Muraena anguilla</name>
    <dbReference type="NCBI Taxonomy" id="7936"/>
    <lineage>
        <taxon>Eukaryota</taxon>
        <taxon>Metazoa</taxon>
        <taxon>Chordata</taxon>
        <taxon>Craniata</taxon>
        <taxon>Vertebrata</taxon>
        <taxon>Euteleostomi</taxon>
        <taxon>Actinopterygii</taxon>
        <taxon>Neopterygii</taxon>
        <taxon>Teleostei</taxon>
        <taxon>Anguilliformes</taxon>
        <taxon>Anguillidae</taxon>
        <taxon>Anguilla</taxon>
    </lineage>
</organism>
<dbReference type="EMBL" id="JAFIRN010000019">
    <property type="protein sequence ID" value="KAG5830691.1"/>
    <property type="molecule type" value="Genomic_DNA"/>
</dbReference>
<dbReference type="GO" id="GO:0070187">
    <property type="term" value="C:shelterin complex"/>
    <property type="evidence" value="ECO:0007669"/>
    <property type="project" value="TreeGrafter"/>
</dbReference>
<dbReference type="Gene3D" id="1.25.40.210">
    <property type="entry name" value="Telomere repeat-binding factor, dimerisation domain"/>
    <property type="match status" value="1"/>
</dbReference>
<dbReference type="Proteomes" id="UP001044222">
    <property type="component" value="Chromosome 19"/>
</dbReference>
<protein>
    <recommendedName>
        <fullName evidence="4">Telomere repeat-binding factor dimerisation domain-containing protein</fullName>
    </recommendedName>
</protein>
<sequence>MGSIDPRMEAFIQGMVNDWCADWYTTVAINAFRGADYEKFYKFRDVIQGLVALPVENMEKFKRRIRVIQFLSRIHDCIKPGDMRGGIPAAFDLIFEYEEDCSPLESALRLVLSIEQEIFVPWDVADNTKKSILEALVTTLRKQKQHMKPEELIQKWDFPKKSQKERLLELLSKYEVDPAHDQFSYEAFKKSMMEFSENIFTMPQPFLRLIAKEEIASKYLYEHGISNCQPALRDGEAGPSARLTTPVVMAADGTERGDQQGGASFSDLECEVRQEVESENALLECPAEGSQTLRPCTIPWLPEKARNALEKDPSSEESPLSAPPSPVLPCRRPRDRRARRFSDSDVSLTPEDAARGPPPPGDLRHPGTTARGPRPGDLRRPGDHRRPGDLRHPEDHRPGTTTARGPPPPAGRRKSAAMCTRVTCLAPVPRARARARPRAFP</sequence>
<dbReference type="PANTHER" id="PTHR46833:SF1">
    <property type="entry name" value="TELOMERIC REPEAT-BINDING FACTOR 2"/>
    <property type="match status" value="1"/>
</dbReference>
<keyword evidence="3" id="KW-1185">Reference proteome</keyword>